<feature type="compositionally biased region" description="Basic and acidic residues" evidence="1">
    <location>
        <begin position="478"/>
        <end position="488"/>
    </location>
</feature>
<evidence type="ECO:0000313" key="2">
    <source>
        <dbReference type="EMBL" id="KAK3348598.1"/>
    </source>
</evidence>
<gene>
    <name evidence="2" type="ORF">B0T25DRAFT_503308</name>
</gene>
<feature type="compositionally biased region" description="Basic residues" evidence="1">
    <location>
        <begin position="207"/>
        <end position="217"/>
    </location>
</feature>
<comment type="caution">
    <text evidence="2">The sequence shown here is derived from an EMBL/GenBank/DDBJ whole genome shotgun (WGS) entry which is preliminary data.</text>
</comment>
<feature type="compositionally biased region" description="Low complexity" evidence="1">
    <location>
        <begin position="1200"/>
        <end position="1216"/>
    </location>
</feature>
<feature type="region of interest" description="Disordered" evidence="1">
    <location>
        <begin position="1195"/>
        <end position="1242"/>
    </location>
</feature>
<feature type="region of interest" description="Disordered" evidence="1">
    <location>
        <begin position="830"/>
        <end position="913"/>
    </location>
</feature>
<feature type="region of interest" description="Disordered" evidence="1">
    <location>
        <begin position="202"/>
        <end position="226"/>
    </location>
</feature>
<feature type="region of interest" description="Disordered" evidence="1">
    <location>
        <begin position="1128"/>
        <end position="1166"/>
    </location>
</feature>
<feature type="compositionally biased region" description="Polar residues" evidence="1">
    <location>
        <begin position="693"/>
        <end position="705"/>
    </location>
</feature>
<feature type="compositionally biased region" description="Low complexity" evidence="1">
    <location>
        <begin position="295"/>
        <end position="305"/>
    </location>
</feature>
<keyword evidence="3" id="KW-1185">Reference proteome</keyword>
<proteinExistence type="predicted"/>
<feature type="region of interest" description="Disordered" evidence="1">
    <location>
        <begin position="626"/>
        <end position="706"/>
    </location>
</feature>
<evidence type="ECO:0000313" key="3">
    <source>
        <dbReference type="Proteomes" id="UP001275084"/>
    </source>
</evidence>
<reference evidence="2" key="2">
    <citation type="submission" date="2023-06" db="EMBL/GenBank/DDBJ databases">
        <authorList>
            <consortium name="Lawrence Berkeley National Laboratory"/>
            <person name="Haridas S."/>
            <person name="Hensen N."/>
            <person name="Bonometti L."/>
            <person name="Westerberg I."/>
            <person name="Brannstrom I.O."/>
            <person name="Guillou S."/>
            <person name="Cros-Aarteil S."/>
            <person name="Calhoun S."/>
            <person name="Kuo A."/>
            <person name="Mondo S."/>
            <person name="Pangilinan J."/>
            <person name="Riley R."/>
            <person name="Labutti K."/>
            <person name="Andreopoulos B."/>
            <person name="Lipzen A."/>
            <person name="Chen C."/>
            <person name="Yanf M."/>
            <person name="Daum C."/>
            <person name="Ng V."/>
            <person name="Clum A."/>
            <person name="Steindorff A."/>
            <person name="Ohm R."/>
            <person name="Martin F."/>
            <person name="Silar P."/>
            <person name="Natvig D."/>
            <person name="Lalanne C."/>
            <person name="Gautier V."/>
            <person name="Ament-Velasquez S.L."/>
            <person name="Kruys A."/>
            <person name="Hutchinson M.I."/>
            <person name="Powell A.J."/>
            <person name="Barry K."/>
            <person name="Miller A.N."/>
            <person name="Grigoriev I.V."/>
            <person name="Debuchy R."/>
            <person name="Gladieux P."/>
            <person name="Thoren M.H."/>
            <person name="Johannesson H."/>
        </authorList>
    </citation>
    <scope>NUCLEOTIDE SEQUENCE</scope>
    <source>
        <strain evidence="2">CBS 955.72</strain>
    </source>
</reference>
<name>A0AAJ0HCZ8_9PEZI</name>
<dbReference type="EMBL" id="JAUIQD010000005">
    <property type="protein sequence ID" value="KAK3348598.1"/>
    <property type="molecule type" value="Genomic_DNA"/>
</dbReference>
<feature type="compositionally biased region" description="Low complexity" evidence="1">
    <location>
        <begin position="844"/>
        <end position="855"/>
    </location>
</feature>
<sequence length="1242" mass="133657">MEDFEGGFRVAMMQSQASQPGWTPITVASFLPPRAPCAKPWQRVPIAPASRLSRQRKIWKRVDGISSIICDKSYMRAAAELKSQGQGPRKCSRRENHVPVWGEASWDTRLGQPHDGKWDLVEARAAVVVIKQMTKTADIATTTPSHATFAEDDLKWVPRKRHNSRRPIEPKKDAVRMMADLQPLIEFDVPVAAEPVDVTHQVDEKQMRRRSTRRLSRRISLGPGDLSPRKICPITLSPAKIAAPALSPMKRPPVARSPQKLAESPLRSFRVNATPTKVVLESPKASMPLQSPAKAMSSPMAEEPPSSMPVPDHLPLVFDQPAMDLSSEPEHESRRRLSLKSARRSERRSSGVLRLINFEIVREAPSRRHSFNAARDFAVHIKGRRSTLDVFSAGPGEISLVEAEYPVFKVDAAVNLDIFGQAQRPVNLVPSKHVAVQDASMPENATLVSPVKIVLGVTEAAVVEEAPLDQAAMCPRPDAPEAEQHESSPEPTSQTTSEDSSDTENEMEQDELEFEHQDPEGLSTIYEESFAVDAETAQDVTVEPPTSEPIIAIQSCASPTSPAQLAVSHADNLQGTTSTASLFGGVQDPVRDNNCNVGDQDMARHGLREKAVCTNHVVTASDALSESDSLESLDDGFTTEPSRTLHLEKGDEETSSPSPSEESVPTPENDFCMTEHSHSSPRDVSLSPRLPGTPTQIPTATTAEALSSPEDGLAIATSSPRSESSGFTPINGRQISPPMVVSTVEDFELDPEIESADLVLEEDDDIMITVEDEITEAIEEDLTLTVEAPYAENDTLALQAMHDESETEMLRKFVTRVAADKNAKAAAAAAALAKKSTRPKRRSGSTGSVTSSTGSPIAKSDTPHKRKPLGEKSANSPSPVKKRKLAAMGDGLGKIKDNMQDVSEESVDAPKLKRRRRRIDPVLDAAPEDLAASMASLDSDPASSGAGPRRSTRSRSSRVALKPTAPSANSIALSMIPVRLPGMGSMDETIESQFTVRGQRGEEKDLAAVTRVNTRKNKGNAVPPKFILAQRAEDPAAWRMKELKGVFDAKESRAAGATEEAATDGRKSGHTKGVRWAEELVRYQGEEAPTAFKAMASSLLEDIIMADAAVANDIEELVAATSQPDLSVEEAAPAKPAEKSASTPAPAKKALPRRTRSSKLQAPTPVKNIVEKTMTAAPPASAVHATALPKVAVTPPPAAVAPSSSTTAGARTGMATRRSKIAKLGMGVNGTPAPKRRGRAAA</sequence>
<accession>A0AAJ0HCZ8</accession>
<dbReference type="AlphaFoldDB" id="A0AAJ0HCZ8"/>
<feature type="compositionally biased region" description="Low complexity" evidence="1">
    <location>
        <begin position="489"/>
        <end position="498"/>
    </location>
</feature>
<feature type="compositionally biased region" description="Acidic residues" evidence="1">
    <location>
        <begin position="499"/>
        <end position="513"/>
    </location>
</feature>
<organism evidence="2 3">
    <name type="scientific">Lasiosphaeria hispida</name>
    <dbReference type="NCBI Taxonomy" id="260671"/>
    <lineage>
        <taxon>Eukaryota</taxon>
        <taxon>Fungi</taxon>
        <taxon>Dikarya</taxon>
        <taxon>Ascomycota</taxon>
        <taxon>Pezizomycotina</taxon>
        <taxon>Sordariomycetes</taxon>
        <taxon>Sordariomycetidae</taxon>
        <taxon>Sordariales</taxon>
        <taxon>Lasiosphaeriaceae</taxon>
        <taxon>Lasiosphaeria</taxon>
    </lineage>
</organism>
<feature type="region of interest" description="Disordered" evidence="1">
    <location>
        <begin position="934"/>
        <end position="965"/>
    </location>
</feature>
<evidence type="ECO:0000256" key="1">
    <source>
        <dbReference type="SAM" id="MobiDB-lite"/>
    </source>
</evidence>
<reference evidence="2" key="1">
    <citation type="journal article" date="2023" name="Mol. Phylogenet. Evol.">
        <title>Genome-scale phylogeny and comparative genomics of the fungal order Sordariales.</title>
        <authorList>
            <person name="Hensen N."/>
            <person name="Bonometti L."/>
            <person name="Westerberg I."/>
            <person name="Brannstrom I.O."/>
            <person name="Guillou S."/>
            <person name="Cros-Aarteil S."/>
            <person name="Calhoun S."/>
            <person name="Haridas S."/>
            <person name="Kuo A."/>
            <person name="Mondo S."/>
            <person name="Pangilinan J."/>
            <person name="Riley R."/>
            <person name="LaButti K."/>
            <person name="Andreopoulos B."/>
            <person name="Lipzen A."/>
            <person name="Chen C."/>
            <person name="Yan M."/>
            <person name="Daum C."/>
            <person name="Ng V."/>
            <person name="Clum A."/>
            <person name="Steindorff A."/>
            <person name="Ohm R.A."/>
            <person name="Martin F."/>
            <person name="Silar P."/>
            <person name="Natvig D.O."/>
            <person name="Lalanne C."/>
            <person name="Gautier V."/>
            <person name="Ament-Velasquez S.L."/>
            <person name="Kruys A."/>
            <person name="Hutchinson M.I."/>
            <person name="Powell A.J."/>
            <person name="Barry K."/>
            <person name="Miller A.N."/>
            <person name="Grigoriev I.V."/>
            <person name="Debuchy R."/>
            <person name="Gladieux P."/>
            <person name="Hiltunen Thoren M."/>
            <person name="Johannesson H."/>
        </authorList>
    </citation>
    <scope>NUCLEOTIDE SEQUENCE</scope>
    <source>
        <strain evidence="2">CBS 955.72</strain>
    </source>
</reference>
<feature type="region of interest" description="Disordered" evidence="1">
    <location>
        <begin position="468"/>
        <end position="519"/>
    </location>
</feature>
<dbReference type="Proteomes" id="UP001275084">
    <property type="component" value="Unassembled WGS sequence"/>
</dbReference>
<protein>
    <submittedName>
        <fullName evidence="2">Uncharacterized protein</fullName>
    </submittedName>
</protein>
<feature type="compositionally biased region" description="Low complexity" evidence="1">
    <location>
        <begin position="1129"/>
        <end position="1149"/>
    </location>
</feature>
<feature type="region of interest" description="Disordered" evidence="1">
    <location>
        <begin position="283"/>
        <end position="344"/>
    </location>
</feature>
<feature type="compositionally biased region" description="Low complexity" evidence="1">
    <location>
        <begin position="655"/>
        <end position="668"/>
    </location>
</feature>